<comment type="caution">
    <text evidence="1">The sequence shown here is derived from an EMBL/GenBank/DDBJ whole genome shotgun (WGS) entry which is preliminary data.</text>
</comment>
<accession>A0A2T5J385</accession>
<protein>
    <submittedName>
        <fullName evidence="1">Uncharacterized protein</fullName>
    </submittedName>
</protein>
<dbReference type="AlphaFoldDB" id="A0A2T5J385"/>
<dbReference type="EMBL" id="QAON01000001">
    <property type="protein sequence ID" value="PTQ91087.1"/>
    <property type="molecule type" value="Genomic_DNA"/>
</dbReference>
<organism evidence="1 2">
    <name type="scientific">Agitococcus lubricus</name>
    <dbReference type="NCBI Taxonomy" id="1077255"/>
    <lineage>
        <taxon>Bacteria</taxon>
        <taxon>Pseudomonadati</taxon>
        <taxon>Pseudomonadota</taxon>
        <taxon>Gammaproteobacteria</taxon>
        <taxon>Moraxellales</taxon>
        <taxon>Moraxellaceae</taxon>
        <taxon>Agitococcus</taxon>
    </lineage>
</organism>
<sequence length="412" mass="46055">MPYTLSPLAKELKHLEQQGDYLAVIALVKSQLEANKRTFADPYIKEWIGRRWRNLFLQEAIHDKRALKVASKKLAMAKDKRSAPQKIAERFLKGDHHVEWAVDMPAAQISQDLATTLIFCPGFINGLLPAHAFAEEFPAIEAEYGWKIFQADAHPMRGCEANHSDILQAIIDGKGFLSNPGAASDQFRPSVPPEDVFLMGYSKGAPDILSTLVHHHQAIGQRVRCVVTWAGAIGGSYMADNFYELIKNADTDLLTSRLHDFLQLLVPSLTRKGSLRRLAEYDIKGGVHSLTTSARNEFYKNYHGLLDDLNIPVLNFTAATTALEVPTFQMADCLNLTRYDGNNDMQVTQEQAKLKIPMAAHVAMLHGHHWDVSYPPFPKALRMTSPNLDHPFPRKAAIVAIFKLLAELGLID</sequence>
<proteinExistence type="predicted"/>
<evidence type="ECO:0000313" key="2">
    <source>
        <dbReference type="Proteomes" id="UP000244223"/>
    </source>
</evidence>
<dbReference type="Proteomes" id="UP000244223">
    <property type="component" value="Unassembled WGS sequence"/>
</dbReference>
<reference evidence="1 2" key="1">
    <citation type="submission" date="2018-04" db="EMBL/GenBank/DDBJ databases">
        <title>Genomic Encyclopedia of Archaeal and Bacterial Type Strains, Phase II (KMG-II): from individual species to whole genera.</title>
        <authorList>
            <person name="Goeker M."/>
        </authorList>
    </citation>
    <scope>NUCLEOTIDE SEQUENCE [LARGE SCALE GENOMIC DNA]</scope>
    <source>
        <strain evidence="1 2">DSM 5822</strain>
    </source>
</reference>
<dbReference type="SUPFAM" id="SSF53474">
    <property type="entry name" value="alpha/beta-Hydrolases"/>
    <property type="match status" value="1"/>
</dbReference>
<dbReference type="RefSeq" id="WP_107864114.1">
    <property type="nucleotide sequence ID" value="NZ_QAON01000001.1"/>
</dbReference>
<evidence type="ECO:0000313" key="1">
    <source>
        <dbReference type="EMBL" id="PTQ91087.1"/>
    </source>
</evidence>
<dbReference type="OrthoDB" id="9771791at2"/>
<keyword evidence="2" id="KW-1185">Reference proteome</keyword>
<name>A0A2T5J385_9GAMM</name>
<dbReference type="InterPro" id="IPR029058">
    <property type="entry name" value="AB_hydrolase_fold"/>
</dbReference>
<gene>
    <name evidence="1" type="ORF">C8N29_101159</name>
</gene>
<dbReference type="Gene3D" id="3.40.50.1820">
    <property type="entry name" value="alpha/beta hydrolase"/>
    <property type="match status" value="1"/>
</dbReference>